<dbReference type="AlphaFoldDB" id="A0A0L7CSI2"/>
<proteinExistence type="predicted"/>
<gene>
    <name evidence="1" type="ORF">BBM1114_10790</name>
</gene>
<protein>
    <submittedName>
        <fullName evidence="1">Uncharacterized protein</fullName>
    </submittedName>
</protein>
<sequence length="178" mass="21582">MTPHWVPPLMSQIVNETFSHYENRLYAVFENDFIVSHPHYRGLPVHVRRREEESDGKWAGFVHITTEEDHETGQRMTDMDRCERIRYPRPSIDYCEECPSCSYTQCEKPLIWEEDWRNRTRVHILVRPERYLVILEPHPEKERPYCMLVTAYYLNYESSYNGQLRRYDRAKRAGKIIQ</sequence>
<reference evidence="1 2" key="1">
    <citation type="journal article" date="2015" name="Int J Genomics">
        <title>Comparative Genomics Revealed Genetic Diversity and Species/Strain-Level Differences in Carbohydrate Metabolism of Three Probiotic Bifidobacterial Species.</title>
        <authorList>
            <person name="Odamaki T."/>
            <person name="Horigome A."/>
            <person name="Sugahara H."/>
            <person name="Hashikura N."/>
            <person name="Minami J."/>
            <person name="Xiao J.Z."/>
            <person name="Abe F."/>
        </authorList>
    </citation>
    <scope>NUCLEOTIDE SEQUENCE [LARGE SCALE GENOMIC DNA]</scope>
    <source>
        <strain evidence="1 2">MCC 1114</strain>
    </source>
</reference>
<evidence type="ECO:0000313" key="2">
    <source>
        <dbReference type="Proteomes" id="UP000036802"/>
    </source>
</evidence>
<dbReference type="Proteomes" id="UP000036802">
    <property type="component" value="Unassembled WGS sequence"/>
</dbReference>
<dbReference type="RefSeq" id="WP_052790877.1">
    <property type="nucleotide sequence ID" value="NZ_AVQC01000027.1"/>
</dbReference>
<accession>A0A0L7CSI2</accession>
<dbReference type="PATRIC" id="fig|1365964.3.peg.2184"/>
<name>A0A0L7CSI2_BIFBR</name>
<organism evidence="1 2">
    <name type="scientific">Bifidobacterium breve MCC 1114</name>
    <dbReference type="NCBI Taxonomy" id="1365964"/>
    <lineage>
        <taxon>Bacteria</taxon>
        <taxon>Bacillati</taxon>
        <taxon>Actinomycetota</taxon>
        <taxon>Actinomycetes</taxon>
        <taxon>Bifidobacteriales</taxon>
        <taxon>Bifidobacteriaceae</taxon>
        <taxon>Bifidobacterium</taxon>
    </lineage>
</organism>
<comment type="caution">
    <text evidence="1">The sequence shown here is derived from an EMBL/GenBank/DDBJ whole genome shotgun (WGS) entry which is preliminary data.</text>
</comment>
<dbReference type="EMBL" id="AVQC01000027">
    <property type="protein sequence ID" value="KOA62596.1"/>
    <property type="molecule type" value="Genomic_DNA"/>
</dbReference>
<evidence type="ECO:0000313" key="1">
    <source>
        <dbReference type="EMBL" id="KOA62596.1"/>
    </source>
</evidence>